<protein>
    <submittedName>
        <fullName evidence="2">Uncharacterized protein</fullName>
    </submittedName>
</protein>
<sequence length="248" mass="26499">MTSIDILASQQALVASLPLESTPCVKRRRLCFENLEPSRKRAKSSLGSHQPSAADPVAKKSENCLKPPTLVSTPKQRSRSPSLDTKDGDRTPPCAAESQSAKHSLKKGSRNSPSKPTDASHGSIPTLKKKPRPALQTIHIKALEHGLRIPVNSTPLGTLDKSENIIYGSLSSPSERPMSARPAVAIGTGACHARDTMALARRPLASCSAAGVRGSQSAPASPVRPKKFVRRNTARSEHSKFVLNLSLE</sequence>
<feature type="region of interest" description="Disordered" evidence="1">
    <location>
        <begin position="38"/>
        <end position="133"/>
    </location>
</feature>
<dbReference type="Proteomes" id="UP001145021">
    <property type="component" value="Unassembled WGS sequence"/>
</dbReference>
<feature type="compositionally biased region" description="Basic residues" evidence="1">
    <location>
        <begin position="224"/>
        <end position="233"/>
    </location>
</feature>
<name>A0A9W7XP72_9FUNG</name>
<organism evidence="2 3">
    <name type="scientific">Coemansia asiatica</name>
    <dbReference type="NCBI Taxonomy" id="1052880"/>
    <lineage>
        <taxon>Eukaryota</taxon>
        <taxon>Fungi</taxon>
        <taxon>Fungi incertae sedis</taxon>
        <taxon>Zoopagomycota</taxon>
        <taxon>Kickxellomycotina</taxon>
        <taxon>Kickxellomycetes</taxon>
        <taxon>Kickxellales</taxon>
        <taxon>Kickxellaceae</taxon>
        <taxon>Coemansia</taxon>
    </lineage>
</organism>
<dbReference type="EMBL" id="JANBOH010000026">
    <property type="protein sequence ID" value="KAJ1647542.1"/>
    <property type="molecule type" value="Genomic_DNA"/>
</dbReference>
<gene>
    <name evidence="2" type="ORF">LPJ64_001075</name>
</gene>
<evidence type="ECO:0000313" key="3">
    <source>
        <dbReference type="Proteomes" id="UP001145021"/>
    </source>
</evidence>
<reference evidence="2" key="1">
    <citation type="submission" date="2022-07" db="EMBL/GenBank/DDBJ databases">
        <title>Phylogenomic reconstructions and comparative analyses of Kickxellomycotina fungi.</title>
        <authorList>
            <person name="Reynolds N.K."/>
            <person name="Stajich J.E."/>
            <person name="Barry K."/>
            <person name="Grigoriev I.V."/>
            <person name="Crous P."/>
            <person name="Smith M.E."/>
        </authorList>
    </citation>
    <scope>NUCLEOTIDE SEQUENCE</scope>
    <source>
        <strain evidence="2">NBRC 105413</strain>
    </source>
</reference>
<dbReference type="AlphaFoldDB" id="A0A9W7XP72"/>
<feature type="region of interest" description="Disordered" evidence="1">
    <location>
        <begin position="209"/>
        <end position="236"/>
    </location>
</feature>
<comment type="caution">
    <text evidence="2">The sequence shown here is derived from an EMBL/GenBank/DDBJ whole genome shotgun (WGS) entry which is preliminary data.</text>
</comment>
<proteinExistence type="predicted"/>
<evidence type="ECO:0000313" key="2">
    <source>
        <dbReference type="EMBL" id="KAJ1647542.1"/>
    </source>
</evidence>
<accession>A0A9W7XP72</accession>
<evidence type="ECO:0000256" key="1">
    <source>
        <dbReference type="SAM" id="MobiDB-lite"/>
    </source>
</evidence>
<feature type="compositionally biased region" description="Polar residues" evidence="1">
    <location>
        <begin position="70"/>
        <end position="83"/>
    </location>
</feature>
<keyword evidence="3" id="KW-1185">Reference proteome</keyword>